<keyword evidence="7 8" id="KW-0067">ATP-binding</keyword>
<feature type="binding site" evidence="8">
    <location>
        <position position="139"/>
    </location>
    <ligand>
        <name>substrate</name>
    </ligand>
</feature>
<dbReference type="GO" id="GO:0005829">
    <property type="term" value="C:cytosol"/>
    <property type="evidence" value="ECO:0007669"/>
    <property type="project" value="TreeGrafter"/>
</dbReference>
<dbReference type="PANTHER" id="PTHR43654">
    <property type="entry name" value="GLUTAMATE 5-KINASE"/>
    <property type="match status" value="1"/>
</dbReference>
<feature type="binding site" evidence="8">
    <location>
        <position position="53"/>
    </location>
    <ligand>
        <name>substrate</name>
    </ligand>
</feature>
<dbReference type="PIRSF" id="PIRSF000729">
    <property type="entry name" value="GK"/>
    <property type="match status" value="1"/>
</dbReference>
<keyword evidence="5 8" id="KW-0547">Nucleotide-binding</keyword>
<dbReference type="EC" id="2.7.2.11" evidence="8"/>
<comment type="caution">
    <text evidence="10">The sequence shown here is derived from an EMBL/GenBank/DDBJ whole genome shotgun (WGS) entry which is preliminary data.</text>
</comment>
<evidence type="ECO:0000256" key="2">
    <source>
        <dbReference type="ARBA" id="ARBA00022605"/>
    </source>
</evidence>
<dbReference type="SUPFAM" id="SSF53633">
    <property type="entry name" value="Carbamate kinase-like"/>
    <property type="match status" value="1"/>
</dbReference>
<dbReference type="InterPro" id="IPR019797">
    <property type="entry name" value="Glutamate_5-kinase_CS"/>
</dbReference>
<evidence type="ECO:0000256" key="7">
    <source>
        <dbReference type="ARBA" id="ARBA00022840"/>
    </source>
</evidence>
<dbReference type="GO" id="GO:0055129">
    <property type="term" value="P:L-proline biosynthetic process"/>
    <property type="evidence" value="ECO:0007669"/>
    <property type="project" value="UniProtKB-UniRule"/>
</dbReference>
<dbReference type="UniPathway" id="UPA00098">
    <property type="reaction ID" value="UER00359"/>
</dbReference>
<feature type="domain" description="Aspartate/glutamate/uridylate kinase" evidence="9">
    <location>
        <begin position="8"/>
        <end position="237"/>
    </location>
</feature>
<dbReference type="PROSITE" id="PS00902">
    <property type="entry name" value="GLUTAMATE_5_KINASE"/>
    <property type="match status" value="1"/>
</dbReference>
<dbReference type="Gene3D" id="3.40.1160.10">
    <property type="entry name" value="Acetylglutamate kinase-like"/>
    <property type="match status" value="1"/>
</dbReference>
<feature type="binding site" evidence="8">
    <location>
        <position position="151"/>
    </location>
    <ligand>
        <name>substrate</name>
    </ligand>
</feature>
<comment type="similarity">
    <text evidence="8">Belongs to the glutamate 5-kinase family.</text>
</comment>
<dbReference type="GO" id="GO:0004349">
    <property type="term" value="F:glutamate 5-kinase activity"/>
    <property type="evidence" value="ECO:0007669"/>
    <property type="project" value="UniProtKB-UniRule"/>
</dbReference>
<dbReference type="InterPro" id="IPR036393">
    <property type="entry name" value="AceGlu_kinase-like_sf"/>
</dbReference>
<evidence type="ECO:0000259" key="9">
    <source>
        <dbReference type="Pfam" id="PF00696"/>
    </source>
</evidence>
<reference evidence="10 11" key="1">
    <citation type="submission" date="2020-06" db="EMBL/GenBank/DDBJ databases">
        <title>Dysbiosis in marine aquaculture revealed through microbiome analysis: reverse ecology for environmental sustainability.</title>
        <authorList>
            <person name="Haro-Moreno J.M."/>
            <person name="Coutinho F.H."/>
            <person name="Zaragoza-Solas A."/>
            <person name="Picazo A."/>
            <person name="Almagro-Moreno S."/>
            <person name="Lopez-Perez M."/>
        </authorList>
    </citation>
    <scope>NUCLEOTIDE SEQUENCE [LARGE SCALE GENOMIC DNA]</scope>
    <source>
        <strain evidence="10">MCMED-G41</strain>
    </source>
</reference>
<dbReference type="AlphaFoldDB" id="A0A838XTP2"/>
<dbReference type="InterPro" id="IPR001057">
    <property type="entry name" value="Glu/AcGlu_kinase"/>
</dbReference>
<name>A0A838XTP2_9GAMM</name>
<dbReference type="InterPro" id="IPR001048">
    <property type="entry name" value="Asp/Glu/Uridylate_kinase"/>
</dbReference>
<keyword evidence="3 8" id="KW-0641">Proline biosynthesis</keyword>
<evidence type="ECO:0000256" key="3">
    <source>
        <dbReference type="ARBA" id="ARBA00022650"/>
    </source>
</evidence>
<evidence type="ECO:0000256" key="1">
    <source>
        <dbReference type="ARBA" id="ARBA00022490"/>
    </source>
</evidence>
<dbReference type="FunFam" id="3.40.1160.10:FF:000006">
    <property type="entry name" value="Glutamate 5-kinase"/>
    <property type="match status" value="1"/>
</dbReference>
<comment type="function">
    <text evidence="8">Catalyzes the transfer of a phosphate group to glutamate to form L-glutamate 5-phosphate.</text>
</comment>
<evidence type="ECO:0000313" key="11">
    <source>
        <dbReference type="Proteomes" id="UP000551848"/>
    </source>
</evidence>
<accession>A0A838XTP2</accession>
<keyword evidence="4 8" id="KW-0808">Transferase</keyword>
<dbReference type="InterPro" id="IPR041739">
    <property type="entry name" value="G5K_ProB"/>
</dbReference>
<dbReference type="InterPro" id="IPR005715">
    <property type="entry name" value="Glu_5kinase/COase_Synthase"/>
</dbReference>
<gene>
    <name evidence="8 10" type="primary">proB</name>
    <name evidence="10" type="ORF">H2072_03210</name>
</gene>
<dbReference type="InterPro" id="IPR011529">
    <property type="entry name" value="Glu_5kinase"/>
</dbReference>
<evidence type="ECO:0000256" key="5">
    <source>
        <dbReference type="ARBA" id="ARBA00022741"/>
    </source>
</evidence>
<comment type="pathway">
    <text evidence="8">Amino-acid biosynthesis; L-proline biosynthesis; L-glutamate 5-semialdehyde from L-glutamate: step 1/2.</text>
</comment>
<dbReference type="Pfam" id="PF00696">
    <property type="entry name" value="AA_kinase"/>
    <property type="match status" value="1"/>
</dbReference>
<organism evidence="10 11">
    <name type="scientific">SAR86 cluster bacterium</name>
    <dbReference type="NCBI Taxonomy" id="2030880"/>
    <lineage>
        <taxon>Bacteria</taxon>
        <taxon>Pseudomonadati</taxon>
        <taxon>Pseudomonadota</taxon>
        <taxon>Gammaproteobacteria</taxon>
        <taxon>SAR86 cluster</taxon>
    </lineage>
</organism>
<keyword evidence="2 8" id="KW-0028">Amino-acid biosynthesis</keyword>
<keyword evidence="1 8" id="KW-0963">Cytoplasm</keyword>
<keyword evidence="6 8" id="KW-0418">Kinase</keyword>
<evidence type="ECO:0000313" key="10">
    <source>
        <dbReference type="EMBL" id="MBA4692738.1"/>
    </source>
</evidence>
<dbReference type="CDD" id="cd04242">
    <property type="entry name" value="AAK_G5K_ProB"/>
    <property type="match status" value="1"/>
</dbReference>
<dbReference type="Proteomes" id="UP000551848">
    <property type="component" value="Unassembled WGS sequence"/>
</dbReference>
<dbReference type="HAMAP" id="MF_00456">
    <property type="entry name" value="ProB"/>
    <property type="match status" value="1"/>
</dbReference>
<comment type="catalytic activity">
    <reaction evidence="8">
        <text>L-glutamate + ATP = L-glutamyl 5-phosphate + ADP</text>
        <dbReference type="Rhea" id="RHEA:14877"/>
        <dbReference type="ChEBI" id="CHEBI:29985"/>
        <dbReference type="ChEBI" id="CHEBI:30616"/>
        <dbReference type="ChEBI" id="CHEBI:58274"/>
        <dbReference type="ChEBI" id="CHEBI:456216"/>
        <dbReference type="EC" id="2.7.2.11"/>
    </reaction>
</comment>
<dbReference type="GO" id="GO:0005524">
    <property type="term" value="F:ATP binding"/>
    <property type="evidence" value="ECO:0007669"/>
    <property type="project" value="UniProtKB-KW"/>
</dbReference>
<evidence type="ECO:0000256" key="4">
    <source>
        <dbReference type="ARBA" id="ARBA00022679"/>
    </source>
</evidence>
<proteinExistence type="inferred from homology"/>
<evidence type="ECO:0000256" key="6">
    <source>
        <dbReference type="ARBA" id="ARBA00022777"/>
    </source>
</evidence>
<feature type="binding site" evidence="8">
    <location>
        <position position="13"/>
    </location>
    <ligand>
        <name>ATP</name>
        <dbReference type="ChEBI" id="CHEBI:30616"/>
    </ligand>
</feature>
<comment type="subcellular location">
    <subcellularLocation>
        <location evidence="8">Cytoplasm</location>
    </subcellularLocation>
</comment>
<dbReference type="PANTHER" id="PTHR43654:SF1">
    <property type="entry name" value="ISOPENTENYL PHOSPHATE KINASE"/>
    <property type="match status" value="1"/>
</dbReference>
<dbReference type="NCBIfam" id="TIGR01027">
    <property type="entry name" value="proB"/>
    <property type="match status" value="1"/>
</dbReference>
<protein>
    <recommendedName>
        <fullName evidence="8">Glutamate 5-kinase</fullName>
        <ecNumber evidence="8">2.7.2.11</ecNumber>
    </recommendedName>
    <alternativeName>
        <fullName evidence="8">Gamma-glutamyl kinase</fullName>
        <shortName evidence="8">GK</shortName>
    </alternativeName>
</protein>
<sequence>MRDVGQYNRIVIKVGSALIAQPNGKLNQEILAAICEDVAWLLKKDREILIVSSGAIALGRKKIKTSSNLTLADSQAMAAHGQIELMSAWKRQLNKFSIPIGQMLLTPRDTEIKISSQNAKQTVTKLIQMGCLPIINENDSTATDEIKFGDNDLLAAKVAKLVNADLLVVLSTIDGLYTSRENIHSKKSGALVTEVPRINSKIKKMAGDASQMGKGGMISKIEAAEICLKNNCVMVITSGNNKKPIRGLSKRKKSTWFIKK</sequence>
<dbReference type="EMBL" id="JACETL010000035">
    <property type="protein sequence ID" value="MBA4692738.1"/>
    <property type="molecule type" value="Genomic_DNA"/>
</dbReference>
<dbReference type="PRINTS" id="PR00474">
    <property type="entry name" value="GLU5KINASE"/>
</dbReference>
<comment type="caution">
    <text evidence="8">Lacks conserved residue(s) required for the propagation of feature annotation.</text>
</comment>
<evidence type="ECO:0000256" key="8">
    <source>
        <dbReference type="HAMAP-Rule" id="MF_00456"/>
    </source>
</evidence>